<proteinExistence type="predicted"/>
<organism evidence="1 2">
    <name type="scientific">Ajellomyces capsulatus</name>
    <name type="common">Darling's disease fungus</name>
    <name type="synonym">Histoplasma capsulatum</name>
    <dbReference type="NCBI Taxonomy" id="5037"/>
    <lineage>
        <taxon>Eukaryota</taxon>
        <taxon>Fungi</taxon>
        <taxon>Dikarya</taxon>
        <taxon>Ascomycota</taxon>
        <taxon>Pezizomycotina</taxon>
        <taxon>Eurotiomycetes</taxon>
        <taxon>Eurotiomycetidae</taxon>
        <taxon>Onygenales</taxon>
        <taxon>Ajellomycetaceae</taxon>
        <taxon>Histoplasma</taxon>
    </lineage>
</organism>
<dbReference type="EMBL" id="CP069115">
    <property type="protein sequence ID" value="QSS65341.1"/>
    <property type="molecule type" value="Genomic_DNA"/>
</dbReference>
<dbReference type="Proteomes" id="UP000663671">
    <property type="component" value="Chromosome 3"/>
</dbReference>
<accession>A0A8A1MH62</accession>
<evidence type="ECO:0000313" key="1">
    <source>
        <dbReference type="EMBL" id="QSS65341.1"/>
    </source>
</evidence>
<sequence length="129" mass="13685">MANTITSMCLETGTLSIRTGDLLMKNKIGRPAMQGRAPDRTRGCSSLLNVGVVAGSTIRAKMKQSNKLWRTDYHSSSDGIAIASQLSLFGLDAQLGVSLNGEKTAGPVGTVHVNIYIRYLGCSPVGRMA</sequence>
<protein>
    <submittedName>
        <fullName evidence="1">Uncharacterized protein</fullName>
    </submittedName>
</protein>
<dbReference type="VEuPathDB" id="FungiDB:I7I51_06183"/>
<name>A0A8A1MH62_AJECA</name>
<reference evidence="1" key="1">
    <citation type="submission" date="2021-01" db="EMBL/GenBank/DDBJ databases">
        <title>Chromosome-level genome assembly of a human fungal pathogen reveals clustering of transcriptionally co-regulated genes.</title>
        <authorList>
            <person name="Voorhies M."/>
            <person name="Cohen S."/>
            <person name="Shea T.P."/>
            <person name="Petrus S."/>
            <person name="Munoz J.F."/>
            <person name="Poplawski S."/>
            <person name="Goldman W.E."/>
            <person name="Michael T."/>
            <person name="Cuomo C.A."/>
            <person name="Sil A."/>
            <person name="Beyhan S."/>
        </authorList>
    </citation>
    <scope>NUCLEOTIDE SEQUENCE</scope>
    <source>
        <strain evidence="1">WU24</strain>
    </source>
</reference>
<gene>
    <name evidence="1" type="ORF">I7I51_06183</name>
</gene>
<dbReference type="AlphaFoldDB" id="A0A8A1MH62"/>
<evidence type="ECO:0000313" key="2">
    <source>
        <dbReference type="Proteomes" id="UP000663671"/>
    </source>
</evidence>